<name>A0A6J7XUY7_9ZZZZ</name>
<keyword evidence="4" id="KW-0067">ATP-binding</keyword>
<dbReference type="SFLD" id="SFLDF00027">
    <property type="entry name" value="p-type_atpase"/>
    <property type="match status" value="1"/>
</dbReference>
<dbReference type="NCBIfam" id="TIGR01494">
    <property type="entry name" value="ATPase_P-type"/>
    <property type="match status" value="2"/>
</dbReference>
<dbReference type="GO" id="GO:0016887">
    <property type="term" value="F:ATP hydrolysis activity"/>
    <property type="evidence" value="ECO:0007669"/>
    <property type="project" value="InterPro"/>
</dbReference>
<evidence type="ECO:0000256" key="3">
    <source>
        <dbReference type="ARBA" id="ARBA00022741"/>
    </source>
</evidence>
<feature type="transmembrane region" description="Helical" evidence="8">
    <location>
        <begin position="6"/>
        <end position="34"/>
    </location>
</feature>
<gene>
    <name evidence="11" type="ORF">UFOPK3554_01277</name>
</gene>
<dbReference type="Gene3D" id="2.70.150.10">
    <property type="entry name" value="Calcium-transporting ATPase, cytoplasmic transduction domain A"/>
    <property type="match status" value="1"/>
</dbReference>
<evidence type="ECO:0000256" key="1">
    <source>
        <dbReference type="ARBA" id="ARBA00004141"/>
    </source>
</evidence>
<proteinExistence type="predicted"/>
<dbReference type="SUPFAM" id="SSF81653">
    <property type="entry name" value="Calcium ATPase, transduction domain A"/>
    <property type="match status" value="1"/>
</dbReference>
<feature type="transmembrane region" description="Helical" evidence="8">
    <location>
        <begin position="202"/>
        <end position="227"/>
    </location>
</feature>
<feature type="transmembrane region" description="Helical" evidence="8">
    <location>
        <begin position="682"/>
        <end position="699"/>
    </location>
</feature>
<dbReference type="Gene3D" id="3.40.50.1000">
    <property type="entry name" value="HAD superfamily/HAD-like"/>
    <property type="match status" value="2"/>
</dbReference>
<feature type="transmembrane region" description="Helical" evidence="8">
    <location>
        <begin position="169"/>
        <end position="190"/>
    </location>
</feature>
<dbReference type="InterPro" id="IPR023214">
    <property type="entry name" value="HAD_sf"/>
</dbReference>
<reference evidence="11" key="1">
    <citation type="submission" date="2020-05" db="EMBL/GenBank/DDBJ databases">
        <authorList>
            <person name="Chiriac C."/>
            <person name="Salcher M."/>
            <person name="Ghai R."/>
            <person name="Kavagutti S V."/>
        </authorList>
    </citation>
    <scope>NUCLEOTIDE SEQUENCE</scope>
</reference>
<dbReference type="Pfam" id="PF00689">
    <property type="entry name" value="Cation_ATPase_C"/>
    <property type="match status" value="1"/>
</dbReference>
<dbReference type="Pfam" id="PF00702">
    <property type="entry name" value="Hydrolase"/>
    <property type="match status" value="1"/>
</dbReference>
<evidence type="ECO:0000259" key="9">
    <source>
        <dbReference type="Pfam" id="PF00122"/>
    </source>
</evidence>
<dbReference type="SUPFAM" id="SSF81665">
    <property type="entry name" value="Calcium ATPase, transmembrane domain M"/>
    <property type="match status" value="1"/>
</dbReference>
<sequence>MILLVAIAGLINFILSEILDASILMLTISILIAISLFQERKTERALGALQELTAPKATVRRDGVEIKISSEEVVPGDLLILSEGDRIPADSQLQLCTNFNVDESMLTGESVSVRKQSGDLIFCATLVTQGHGEALVISTGLNTEVGKIGAALASIQIERTHLQQEVDRIVRVVAIASTATALLVVVVYGFSRGDWLEGALAAIAASMALIPEEFPVVLTVFLAMGAWRMSQDQVIARRAPAIETLGSVTVLCVDKTGTLTLNQMNIAEINVGGELHVLSQTAPTANSQEIARYGRLASPIAPFDPMDKAFHAITNSEETMELIREYPLSDELMAMTHIWRSAHEESFIVAAKGAPEAIALLCQFTHDQHELMIRDVDDATNRGFRVLGVAKARIAGEKNLPAHPSEIAFEFLGLVHLRDPVRPGVQESVKECATAGVRTIMLTGDYPGTALSIAREIGLDYENGVITGNELDQLDDVGLAKKIKSVSIFARVVPIQKLRLIHALKLNGEIVGMTGDGVNDAPALRAADIGIAMGQRGTDVAREAAALIITDDDFSSIAHGIRQGRTIYANLQKAMSYVIAAHVPIFGMALFPIFFAGWPLVLLPAQIAFLELIIDPASSVVFESEAPDPKIMQSKPRNVNKKIINKRIVFTAILQGIAVFAHALCIYLWARHRGMSDDHVRTLSFATLMIGNVSLVLTNRSRHLSIFSTLFHRANKNVKWVLLGSTSLIVLLFNVSFMEKAFNVTSMSVPEWAVVIFAGISSIAWFEVYKFTERSVRDSYLATQPPSTGRIAPLT</sequence>
<dbReference type="InterPro" id="IPR023299">
    <property type="entry name" value="ATPase_P-typ_cyto_dom_N"/>
</dbReference>
<dbReference type="PROSITE" id="PS00154">
    <property type="entry name" value="ATPASE_E1_E2"/>
    <property type="match status" value="1"/>
</dbReference>
<keyword evidence="6 8" id="KW-1133">Transmembrane helix</keyword>
<feature type="domain" description="Cation-transporting P-type ATPase C-terminal" evidence="10">
    <location>
        <begin position="599"/>
        <end position="771"/>
    </location>
</feature>
<evidence type="ECO:0000256" key="7">
    <source>
        <dbReference type="ARBA" id="ARBA00023136"/>
    </source>
</evidence>
<dbReference type="SUPFAM" id="SSF56784">
    <property type="entry name" value="HAD-like"/>
    <property type="match status" value="1"/>
</dbReference>
<evidence type="ECO:0000259" key="10">
    <source>
        <dbReference type="Pfam" id="PF00689"/>
    </source>
</evidence>
<dbReference type="EMBL" id="CAFBSG010000030">
    <property type="protein sequence ID" value="CAB5241159.1"/>
    <property type="molecule type" value="Genomic_DNA"/>
</dbReference>
<dbReference type="PRINTS" id="PR00120">
    <property type="entry name" value="HATPASE"/>
</dbReference>
<dbReference type="PRINTS" id="PR00119">
    <property type="entry name" value="CATATPASE"/>
</dbReference>
<evidence type="ECO:0000256" key="4">
    <source>
        <dbReference type="ARBA" id="ARBA00022840"/>
    </source>
</evidence>
<feature type="transmembrane region" description="Helical" evidence="8">
    <location>
        <begin position="720"/>
        <end position="737"/>
    </location>
</feature>
<keyword evidence="2 8" id="KW-0812">Transmembrane</keyword>
<dbReference type="InterPro" id="IPR036412">
    <property type="entry name" value="HAD-like_sf"/>
</dbReference>
<feature type="transmembrane region" description="Helical" evidence="8">
    <location>
        <begin position="749"/>
        <end position="769"/>
    </location>
</feature>
<evidence type="ECO:0000256" key="6">
    <source>
        <dbReference type="ARBA" id="ARBA00022989"/>
    </source>
</evidence>
<keyword evidence="5" id="KW-1278">Translocase</keyword>
<comment type="subcellular location">
    <subcellularLocation>
        <location evidence="1">Membrane</location>
        <topology evidence="1">Multi-pass membrane protein</topology>
    </subcellularLocation>
</comment>
<feature type="transmembrane region" description="Helical" evidence="8">
    <location>
        <begin position="648"/>
        <end position="670"/>
    </location>
</feature>
<dbReference type="InterPro" id="IPR006068">
    <property type="entry name" value="ATPase_P-typ_cation-transptr_C"/>
</dbReference>
<dbReference type="AlphaFoldDB" id="A0A6J7XUY7"/>
<dbReference type="GO" id="GO:0016020">
    <property type="term" value="C:membrane"/>
    <property type="evidence" value="ECO:0007669"/>
    <property type="project" value="UniProtKB-SubCell"/>
</dbReference>
<feature type="transmembrane region" description="Helical" evidence="8">
    <location>
        <begin position="601"/>
        <end position="622"/>
    </location>
</feature>
<dbReference type="SFLD" id="SFLDS00003">
    <property type="entry name" value="Haloacid_Dehalogenase"/>
    <property type="match status" value="1"/>
</dbReference>
<dbReference type="InterPro" id="IPR018303">
    <property type="entry name" value="ATPase_P-typ_P_site"/>
</dbReference>
<dbReference type="InterPro" id="IPR023298">
    <property type="entry name" value="ATPase_P-typ_TM_dom_sf"/>
</dbReference>
<organism evidence="11">
    <name type="scientific">freshwater metagenome</name>
    <dbReference type="NCBI Taxonomy" id="449393"/>
    <lineage>
        <taxon>unclassified sequences</taxon>
        <taxon>metagenomes</taxon>
        <taxon>ecological metagenomes</taxon>
    </lineage>
</organism>
<dbReference type="InterPro" id="IPR008250">
    <property type="entry name" value="ATPase_P-typ_transduc_dom_A_sf"/>
</dbReference>
<accession>A0A6J7XUY7</accession>
<evidence type="ECO:0000313" key="11">
    <source>
        <dbReference type="EMBL" id="CAB5241159.1"/>
    </source>
</evidence>
<dbReference type="InterPro" id="IPR044492">
    <property type="entry name" value="P_typ_ATPase_HD_dom"/>
</dbReference>
<dbReference type="InterPro" id="IPR059000">
    <property type="entry name" value="ATPase_P-type_domA"/>
</dbReference>
<dbReference type="Gene3D" id="1.20.1110.10">
    <property type="entry name" value="Calcium-transporting ATPase, transmembrane domain"/>
    <property type="match status" value="2"/>
</dbReference>
<keyword evidence="3" id="KW-0547">Nucleotide-binding</keyword>
<dbReference type="InterPro" id="IPR001757">
    <property type="entry name" value="P_typ_ATPase"/>
</dbReference>
<dbReference type="GO" id="GO:0005524">
    <property type="term" value="F:ATP binding"/>
    <property type="evidence" value="ECO:0007669"/>
    <property type="project" value="UniProtKB-KW"/>
</dbReference>
<dbReference type="Pfam" id="PF00122">
    <property type="entry name" value="E1-E2_ATPase"/>
    <property type="match status" value="1"/>
</dbReference>
<feature type="transmembrane region" description="Helical" evidence="8">
    <location>
        <begin position="574"/>
        <end position="595"/>
    </location>
</feature>
<feature type="domain" description="P-type ATPase A" evidence="9">
    <location>
        <begin position="51"/>
        <end position="151"/>
    </location>
</feature>
<keyword evidence="7 8" id="KW-0472">Membrane</keyword>
<evidence type="ECO:0000256" key="5">
    <source>
        <dbReference type="ARBA" id="ARBA00022967"/>
    </source>
</evidence>
<protein>
    <submittedName>
        <fullName evidence="11">Unannotated protein</fullName>
    </submittedName>
</protein>
<dbReference type="PANTHER" id="PTHR42861">
    <property type="entry name" value="CALCIUM-TRANSPORTING ATPASE"/>
    <property type="match status" value="1"/>
</dbReference>
<evidence type="ECO:0000256" key="2">
    <source>
        <dbReference type="ARBA" id="ARBA00022692"/>
    </source>
</evidence>
<dbReference type="Gene3D" id="3.40.1110.10">
    <property type="entry name" value="Calcium-transporting ATPase, cytoplasmic domain N"/>
    <property type="match status" value="2"/>
</dbReference>
<dbReference type="SFLD" id="SFLDG00002">
    <property type="entry name" value="C1.7:_P-type_atpase_like"/>
    <property type="match status" value="1"/>
</dbReference>
<evidence type="ECO:0000256" key="8">
    <source>
        <dbReference type="SAM" id="Phobius"/>
    </source>
</evidence>